<dbReference type="EMBL" id="UINC01014426">
    <property type="protein sequence ID" value="SVA61518.1"/>
    <property type="molecule type" value="Genomic_DNA"/>
</dbReference>
<dbReference type="AlphaFoldDB" id="A0A381XA19"/>
<name>A0A381XA19_9ZZZZ</name>
<organism evidence="1">
    <name type="scientific">marine metagenome</name>
    <dbReference type="NCBI Taxonomy" id="408172"/>
    <lineage>
        <taxon>unclassified sequences</taxon>
        <taxon>metagenomes</taxon>
        <taxon>ecological metagenomes</taxon>
    </lineage>
</organism>
<protein>
    <submittedName>
        <fullName evidence="1">Uncharacterized protein</fullName>
    </submittedName>
</protein>
<evidence type="ECO:0000313" key="1">
    <source>
        <dbReference type="EMBL" id="SVA61518.1"/>
    </source>
</evidence>
<proteinExistence type="predicted"/>
<gene>
    <name evidence="1" type="ORF">METZ01_LOCUS114372</name>
</gene>
<reference evidence="1" key="1">
    <citation type="submission" date="2018-05" db="EMBL/GenBank/DDBJ databases">
        <authorList>
            <person name="Lanie J.A."/>
            <person name="Ng W.-L."/>
            <person name="Kazmierczak K.M."/>
            <person name="Andrzejewski T.M."/>
            <person name="Davidsen T.M."/>
            <person name="Wayne K.J."/>
            <person name="Tettelin H."/>
            <person name="Glass J.I."/>
            <person name="Rusch D."/>
            <person name="Podicherti R."/>
            <person name="Tsui H.-C.T."/>
            <person name="Winkler M.E."/>
        </authorList>
    </citation>
    <scope>NUCLEOTIDE SEQUENCE</scope>
</reference>
<accession>A0A381XA19</accession>
<sequence length="32" mass="3970">MHMIRLYPLVQPGFYESISGRKQVLWAFFQYY</sequence>